<dbReference type="EMBL" id="AP018316">
    <property type="protein sequence ID" value="BAZ86004.1"/>
    <property type="molecule type" value="Genomic_DNA"/>
</dbReference>
<organism evidence="2 3">
    <name type="scientific">Dolichospermum compactum NIES-806</name>
    <dbReference type="NCBI Taxonomy" id="1973481"/>
    <lineage>
        <taxon>Bacteria</taxon>
        <taxon>Bacillati</taxon>
        <taxon>Cyanobacteriota</taxon>
        <taxon>Cyanophyceae</taxon>
        <taxon>Nostocales</taxon>
        <taxon>Aphanizomenonaceae</taxon>
        <taxon>Dolichospermum</taxon>
        <taxon>Dolichospermum compactum</taxon>
    </lineage>
</organism>
<feature type="transmembrane region" description="Helical" evidence="1">
    <location>
        <begin position="21"/>
        <end position="40"/>
    </location>
</feature>
<accession>A0A1Z4V3J7</accession>
<keyword evidence="1" id="KW-0812">Transmembrane</keyword>
<feature type="transmembrane region" description="Helical" evidence="1">
    <location>
        <begin position="85"/>
        <end position="103"/>
    </location>
</feature>
<keyword evidence="1" id="KW-1133">Transmembrane helix</keyword>
<name>A0A1Z4V3J7_9CYAN</name>
<evidence type="ECO:0000256" key="1">
    <source>
        <dbReference type="SAM" id="Phobius"/>
    </source>
</evidence>
<dbReference type="Proteomes" id="UP000218702">
    <property type="component" value="Chromosome"/>
</dbReference>
<dbReference type="KEGG" id="dcm:NIES806_22090"/>
<dbReference type="AlphaFoldDB" id="A0A1Z4V3J7"/>
<sequence>MNKLTKSRGESNSRLDFLKNLLVSHWRSLFGMFMGVYLPLQVVEILTVKIWQNKGNFPWDMPILLTIHSTANPQLDIFAVLLTKWGSFWTVLPVLSAIALILWKRRRWRTLAY</sequence>
<proteinExistence type="predicted"/>
<keyword evidence="1" id="KW-0472">Membrane</keyword>
<evidence type="ECO:0000313" key="2">
    <source>
        <dbReference type="EMBL" id="BAZ86004.1"/>
    </source>
</evidence>
<keyword evidence="3" id="KW-1185">Reference proteome</keyword>
<gene>
    <name evidence="2" type="ORF">NIES806_22090</name>
</gene>
<dbReference type="InterPro" id="IPR036938">
    <property type="entry name" value="PAP2/HPO_sf"/>
</dbReference>
<evidence type="ECO:0000313" key="3">
    <source>
        <dbReference type="Proteomes" id="UP000218702"/>
    </source>
</evidence>
<dbReference type="SUPFAM" id="SSF48317">
    <property type="entry name" value="Acid phosphatase/Vanadium-dependent haloperoxidase"/>
    <property type="match status" value="1"/>
</dbReference>
<reference evidence="2 3" key="1">
    <citation type="submission" date="2017-06" db="EMBL/GenBank/DDBJ databases">
        <title>Genome sequencing of cyanobaciteial culture collection at National Institute for Environmental Studies (NIES).</title>
        <authorList>
            <person name="Hirose Y."/>
            <person name="Shimura Y."/>
            <person name="Fujisawa T."/>
            <person name="Nakamura Y."/>
            <person name="Kawachi M."/>
        </authorList>
    </citation>
    <scope>NUCLEOTIDE SEQUENCE [LARGE SCALE GENOMIC DNA]</scope>
    <source>
        <strain evidence="2 3">NIES-806</strain>
    </source>
</reference>
<dbReference type="RefSeq" id="WP_197705521.1">
    <property type="nucleotide sequence ID" value="NZ_AP018316.1"/>
</dbReference>
<protein>
    <submittedName>
        <fullName evidence="2">Phosphoesterase</fullName>
    </submittedName>
</protein>